<keyword evidence="2" id="KW-0723">Serine/threonine-protein kinase</keyword>
<dbReference type="InterPro" id="IPR011009">
    <property type="entry name" value="Kinase-like_dom_sf"/>
</dbReference>
<dbReference type="SMART" id="SM00220">
    <property type="entry name" value="S_TKc"/>
    <property type="match status" value="1"/>
</dbReference>
<dbReference type="PANTHER" id="PTHR44899">
    <property type="entry name" value="CAMK FAMILY PROTEIN KINASE"/>
    <property type="match status" value="1"/>
</dbReference>
<dbReference type="InterPro" id="IPR017441">
    <property type="entry name" value="Protein_kinase_ATP_BS"/>
</dbReference>
<dbReference type="Pfam" id="PF24681">
    <property type="entry name" value="Kelch_KLHDC2_KLHL20_DRC7"/>
    <property type="match status" value="1"/>
</dbReference>
<dbReference type="Pfam" id="PF00069">
    <property type="entry name" value="Pkinase"/>
    <property type="match status" value="1"/>
</dbReference>
<dbReference type="InterPro" id="IPR051131">
    <property type="entry name" value="NEK_Ser/Thr_kinase_NIMA"/>
</dbReference>
<feature type="region of interest" description="Disordered" evidence="10">
    <location>
        <begin position="1"/>
        <end position="22"/>
    </location>
</feature>
<evidence type="ECO:0000256" key="2">
    <source>
        <dbReference type="ARBA" id="ARBA00022527"/>
    </source>
</evidence>
<comment type="caution">
    <text evidence="12">The sequence shown here is derived from an EMBL/GenBank/DDBJ whole genome shotgun (WGS) entry which is preliminary data.</text>
</comment>
<evidence type="ECO:0000256" key="3">
    <source>
        <dbReference type="ARBA" id="ARBA00022679"/>
    </source>
</evidence>
<dbReference type="AlphaFoldDB" id="A0A2P6MXK0"/>
<keyword evidence="6 9" id="KW-0067">ATP-binding</keyword>
<dbReference type="InterPro" id="IPR008271">
    <property type="entry name" value="Ser/Thr_kinase_AS"/>
</dbReference>
<evidence type="ECO:0000256" key="9">
    <source>
        <dbReference type="PROSITE-ProRule" id="PRU10141"/>
    </source>
</evidence>
<dbReference type="InterPro" id="IPR000719">
    <property type="entry name" value="Prot_kinase_dom"/>
</dbReference>
<evidence type="ECO:0000256" key="4">
    <source>
        <dbReference type="ARBA" id="ARBA00022741"/>
    </source>
</evidence>
<dbReference type="GO" id="GO:0004674">
    <property type="term" value="F:protein serine/threonine kinase activity"/>
    <property type="evidence" value="ECO:0007669"/>
    <property type="project" value="UniProtKB-KW"/>
</dbReference>
<reference evidence="12 13" key="1">
    <citation type="journal article" date="2018" name="Genome Biol. Evol.">
        <title>Multiple Roots of Fruiting Body Formation in Amoebozoa.</title>
        <authorList>
            <person name="Hillmann F."/>
            <person name="Forbes G."/>
            <person name="Novohradska S."/>
            <person name="Ferling I."/>
            <person name="Riege K."/>
            <person name="Groth M."/>
            <person name="Westermann M."/>
            <person name="Marz M."/>
            <person name="Spaller T."/>
            <person name="Winckler T."/>
            <person name="Schaap P."/>
            <person name="Glockner G."/>
        </authorList>
    </citation>
    <scope>NUCLEOTIDE SEQUENCE [LARGE SCALE GENOMIC DNA]</scope>
    <source>
        <strain evidence="12 13">Jena</strain>
    </source>
</reference>
<evidence type="ECO:0000313" key="12">
    <source>
        <dbReference type="EMBL" id="PRP76376.1"/>
    </source>
</evidence>
<dbReference type="InParanoid" id="A0A2P6MXK0"/>
<dbReference type="PROSITE" id="PS00107">
    <property type="entry name" value="PROTEIN_KINASE_ATP"/>
    <property type="match status" value="1"/>
</dbReference>
<protein>
    <recommendedName>
        <fullName evidence="1">non-specific serine/threonine protein kinase</fullName>
        <ecNumber evidence="1">2.7.11.1</ecNumber>
    </recommendedName>
</protein>
<sequence length="634" mass="71149">MWSQAQPTESQGSLPTSRSWHSSFHSPTKLCIFGGCRADPGLAYIVHNDYHTFDLDSGEWCHKQPTGDVPPPMWCTSSASVFEDGRHTGYLYGGRDKDGPFGYMYKVDLETDAFQRLEVNGSAPQPRCAAGLSAYKDHLILFGGDMDGRYSNELFLFNRKEQSWLKKKQNGRHPSPRGSHAQVILGDTLYLFGGTDGQFALSDFYALDLKTWTWSLLNETKTPGQPGSRYGLSIMIVGSDLLFLGGCATETEDRNLPIWSTETKKWYTLHTSGFGPPSDIMGAVTIMRGSTLLLFGGQVGDTYQKYLNILDTGEGNVEAIDHIPTNLTPRSARTSKPIHKSGKWTDKYTSVDKIGKGGFSVIRKVKHKENGQMAAIKVVCLFQAKTETDSPQIDLSKASSDLKKRVYNEVSLHRTFDNAFIVPYREAWVLSGSQAAIVMDLCEIDLYRILQKHREDNRWLEEAHVINWFVQMTLAVGYLHDKNVVHQDLKSANIFFTKDFRVQLGDFGLASKPLTTDEAATLKRKKEIHGTPQYMSPQMLAFQPASYKTDTWSLGVLLYEMISLRLPFDGSTVAEITKKASKQVYDPLPPHYSSDVQQLVTSLLVKKESLRPSVADILRLPFLQIPIQQARDSR</sequence>
<dbReference type="STRING" id="1890364.A0A2P6MXK0"/>
<dbReference type="InterPro" id="IPR015915">
    <property type="entry name" value="Kelch-typ_b-propeller"/>
</dbReference>
<keyword evidence="5 12" id="KW-0418">Kinase</keyword>
<keyword evidence="13" id="KW-1185">Reference proteome</keyword>
<dbReference type="Gene3D" id="2.120.10.80">
    <property type="entry name" value="Kelch-type beta propeller"/>
    <property type="match status" value="2"/>
</dbReference>
<organism evidence="12 13">
    <name type="scientific">Planoprotostelium fungivorum</name>
    <dbReference type="NCBI Taxonomy" id="1890364"/>
    <lineage>
        <taxon>Eukaryota</taxon>
        <taxon>Amoebozoa</taxon>
        <taxon>Evosea</taxon>
        <taxon>Variosea</taxon>
        <taxon>Cavosteliida</taxon>
        <taxon>Cavosteliaceae</taxon>
        <taxon>Planoprotostelium</taxon>
    </lineage>
</organism>
<proteinExistence type="predicted"/>
<dbReference type="Gene3D" id="1.10.510.10">
    <property type="entry name" value="Transferase(Phosphotransferase) domain 1"/>
    <property type="match status" value="1"/>
</dbReference>
<evidence type="ECO:0000256" key="8">
    <source>
        <dbReference type="ARBA" id="ARBA00048679"/>
    </source>
</evidence>
<dbReference type="EMBL" id="MDYQ01000331">
    <property type="protein sequence ID" value="PRP76376.1"/>
    <property type="molecule type" value="Genomic_DNA"/>
</dbReference>
<evidence type="ECO:0000256" key="7">
    <source>
        <dbReference type="ARBA" id="ARBA00047899"/>
    </source>
</evidence>
<evidence type="ECO:0000313" key="13">
    <source>
        <dbReference type="Proteomes" id="UP000241769"/>
    </source>
</evidence>
<feature type="domain" description="Protein kinase" evidence="11">
    <location>
        <begin position="348"/>
        <end position="623"/>
    </location>
</feature>
<keyword evidence="4 9" id="KW-0547">Nucleotide-binding</keyword>
<gene>
    <name evidence="12" type="ORF">PROFUN_15277</name>
</gene>
<comment type="catalytic activity">
    <reaction evidence="8">
        <text>L-seryl-[protein] + ATP = O-phospho-L-seryl-[protein] + ADP + H(+)</text>
        <dbReference type="Rhea" id="RHEA:17989"/>
        <dbReference type="Rhea" id="RHEA-COMP:9863"/>
        <dbReference type="Rhea" id="RHEA-COMP:11604"/>
        <dbReference type="ChEBI" id="CHEBI:15378"/>
        <dbReference type="ChEBI" id="CHEBI:29999"/>
        <dbReference type="ChEBI" id="CHEBI:30616"/>
        <dbReference type="ChEBI" id="CHEBI:83421"/>
        <dbReference type="ChEBI" id="CHEBI:456216"/>
        <dbReference type="EC" id="2.7.11.1"/>
    </reaction>
</comment>
<comment type="catalytic activity">
    <reaction evidence="7">
        <text>L-threonyl-[protein] + ATP = O-phospho-L-threonyl-[protein] + ADP + H(+)</text>
        <dbReference type="Rhea" id="RHEA:46608"/>
        <dbReference type="Rhea" id="RHEA-COMP:11060"/>
        <dbReference type="Rhea" id="RHEA-COMP:11605"/>
        <dbReference type="ChEBI" id="CHEBI:15378"/>
        <dbReference type="ChEBI" id="CHEBI:30013"/>
        <dbReference type="ChEBI" id="CHEBI:30616"/>
        <dbReference type="ChEBI" id="CHEBI:61977"/>
        <dbReference type="ChEBI" id="CHEBI:456216"/>
        <dbReference type="EC" id="2.7.11.1"/>
    </reaction>
</comment>
<evidence type="ECO:0000259" key="11">
    <source>
        <dbReference type="PROSITE" id="PS50011"/>
    </source>
</evidence>
<dbReference type="SUPFAM" id="SSF56112">
    <property type="entry name" value="Protein kinase-like (PK-like)"/>
    <property type="match status" value="1"/>
</dbReference>
<dbReference type="Proteomes" id="UP000241769">
    <property type="component" value="Unassembled WGS sequence"/>
</dbReference>
<keyword evidence="3" id="KW-0808">Transferase</keyword>
<evidence type="ECO:0000256" key="5">
    <source>
        <dbReference type="ARBA" id="ARBA00022777"/>
    </source>
</evidence>
<dbReference type="PROSITE" id="PS50011">
    <property type="entry name" value="PROTEIN_KINASE_DOM"/>
    <property type="match status" value="1"/>
</dbReference>
<accession>A0A2P6MXK0</accession>
<evidence type="ECO:0000256" key="6">
    <source>
        <dbReference type="ARBA" id="ARBA00022840"/>
    </source>
</evidence>
<dbReference type="PANTHER" id="PTHR44899:SF10">
    <property type="entry name" value="NIMA-RELATED KINASE 2"/>
    <property type="match status" value="1"/>
</dbReference>
<feature type="binding site" evidence="9">
    <location>
        <position position="377"/>
    </location>
    <ligand>
        <name>ATP</name>
        <dbReference type="ChEBI" id="CHEBI:30616"/>
    </ligand>
</feature>
<dbReference type="PROSITE" id="PS00108">
    <property type="entry name" value="PROTEIN_KINASE_ST"/>
    <property type="match status" value="1"/>
</dbReference>
<name>A0A2P6MXK0_9EUKA</name>
<dbReference type="OrthoDB" id="45365at2759"/>
<dbReference type="EC" id="2.7.11.1" evidence="1"/>
<evidence type="ECO:0000256" key="10">
    <source>
        <dbReference type="SAM" id="MobiDB-lite"/>
    </source>
</evidence>
<dbReference type="SUPFAM" id="SSF117281">
    <property type="entry name" value="Kelch motif"/>
    <property type="match status" value="1"/>
</dbReference>
<dbReference type="GO" id="GO:0005524">
    <property type="term" value="F:ATP binding"/>
    <property type="evidence" value="ECO:0007669"/>
    <property type="project" value="UniProtKB-UniRule"/>
</dbReference>
<evidence type="ECO:0000256" key="1">
    <source>
        <dbReference type="ARBA" id="ARBA00012513"/>
    </source>
</evidence>